<organism evidence="4 5">
    <name type="scientific">Mucilaginibacter xinganensis</name>
    <dbReference type="NCBI Taxonomy" id="1234841"/>
    <lineage>
        <taxon>Bacteria</taxon>
        <taxon>Pseudomonadati</taxon>
        <taxon>Bacteroidota</taxon>
        <taxon>Sphingobacteriia</taxon>
        <taxon>Sphingobacteriales</taxon>
        <taxon>Sphingobacteriaceae</taxon>
        <taxon>Mucilaginibacter</taxon>
    </lineage>
</organism>
<accession>A0A223NSP2</accession>
<keyword evidence="5" id="KW-1185">Reference proteome</keyword>
<dbReference type="Proteomes" id="UP000215002">
    <property type="component" value="Chromosome"/>
</dbReference>
<dbReference type="Gene3D" id="3.40.50.720">
    <property type="entry name" value="NAD(P)-binding Rossmann-like Domain"/>
    <property type="match status" value="1"/>
</dbReference>
<dbReference type="PRINTS" id="PR00081">
    <property type="entry name" value="GDHRDH"/>
</dbReference>
<dbReference type="PANTHER" id="PTHR42901:SF1">
    <property type="entry name" value="ALCOHOL DEHYDROGENASE"/>
    <property type="match status" value="1"/>
</dbReference>
<dbReference type="PANTHER" id="PTHR42901">
    <property type="entry name" value="ALCOHOL DEHYDROGENASE"/>
    <property type="match status" value="1"/>
</dbReference>
<dbReference type="Pfam" id="PF00106">
    <property type="entry name" value="adh_short"/>
    <property type="match status" value="1"/>
</dbReference>
<dbReference type="PIRSF" id="PIRSF000126">
    <property type="entry name" value="11-beta-HSD1"/>
    <property type="match status" value="1"/>
</dbReference>
<evidence type="ECO:0000313" key="5">
    <source>
        <dbReference type="Proteomes" id="UP000215002"/>
    </source>
</evidence>
<dbReference type="CDD" id="cd05233">
    <property type="entry name" value="SDR_c"/>
    <property type="match status" value="1"/>
</dbReference>
<evidence type="ECO:0000256" key="2">
    <source>
        <dbReference type="ARBA" id="ARBA00023002"/>
    </source>
</evidence>
<dbReference type="EMBL" id="CP022743">
    <property type="protein sequence ID" value="ASU32780.1"/>
    <property type="molecule type" value="Genomic_DNA"/>
</dbReference>
<dbReference type="AlphaFoldDB" id="A0A223NSP2"/>
<evidence type="ECO:0000256" key="3">
    <source>
        <dbReference type="RuleBase" id="RU000363"/>
    </source>
</evidence>
<sequence>MKNYALVTGASSGIGREIALQLARLGYSLLLVSRNDAELAELAAFIEKEHQVKALWLAADLSTTIAPQQVADWCEYGSFKIEILINNAGYGLWGNFEDLSLEGQLNMINLNIDAQVALTHLLLPILKKEPQAYILNVASTAAYQAIPTLAVYAATKSFILSFSRALNFELKDTVVSVSCLSPGPTDTHFTRRAGLDALKELADKFNMLPAIVAKAAIHGMFNKKIEIIPGFLNAAGARLVLFLPKRLIEKIIGSVYKAPKR</sequence>
<gene>
    <name evidence="4" type="ORF">MuYL_0880</name>
</gene>
<evidence type="ECO:0008006" key="6">
    <source>
        <dbReference type="Google" id="ProtNLM"/>
    </source>
</evidence>
<dbReference type="PRINTS" id="PR00080">
    <property type="entry name" value="SDRFAMILY"/>
</dbReference>
<dbReference type="SUPFAM" id="SSF51735">
    <property type="entry name" value="NAD(P)-binding Rossmann-fold domains"/>
    <property type="match status" value="1"/>
</dbReference>
<evidence type="ECO:0000313" key="4">
    <source>
        <dbReference type="EMBL" id="ASU32780.1"/>
    </source>
</evidence>
<dbReference type="InterPro" id="IPR002347">
    <property type="entry name" value="SDR_fam"/>
</dbReference>
<evidence type="ECO:0000256" key="1">
    <source>
        <dbReference type="ARBA" id="ARBA00006484"/>
    </source>
</evidence>
<keyword evidence="2" id="KW-0560">Oxidoreductase</keyword>
<comment type="similarity">
    <text evidence="1 3">Belongs to the short-chain dehydrogenases/reductases (SDR) family.</text>
</comment>
<dbReference type="InterPro" id="IPR036291">
    <property type="entry name" value="NAD(P)-bd_dom_sf"/>
</dbReference>
<protein>
    <recommendedName>
        <fullName evidence="6">Short-chain dehydrogenase</fullName>
    </recommendedName>
</protein>
<name>A0A223NSP2_9SPHI</name>
<proteinExistence type="inferred from homology"/>
<reference evidence="4 5" key="1">
    <citation type="submission" date="2017-08" db="EMBL/GenBank/DDBJ databases">
        <title>Complete genome sequence of Mucilaginibacter sp. strain BJC16-A31.</title>
        <authorList>
            <consortium name="Henan University of Science and Technology"/>
            <person name="You X."/>
        </authorList>
    </citation>
    <scope>NUCLEOTIDE SEQUENCE [LARGE SCALE GENOMIC DNA]</scope>
    <source>
        <strain evidence="4 5">BJC16-A31</strain>
    </source>
</reference>
<dbReference type="KEGG" id="muc:MuYL_0880"/>
<dbReference type="GO" id="GO:0016491">
    <property type="term" value="F:oxidoreductase activity"/>
    <property type="evidence" value="ECO:0007669"/>
    <property type="project" value="UniProtKB-KW"/>
</dbReference>
<dbReference type="OrthoDB" id="9808814at2"/>